<organism evidence="3 4">
    <name type="scientific">Emericellopsis atlantica</name>
    <dbReference type="NCBI Taxonomy" id="2614577"/>
    <lineage>
        <taxon>Eukaryota</taxon>
        <taxon>Fungi</taxon>
        <taxon>Dikarya</taxon>
        <taxon>Ascomycota</taxon>
        <taxon>Pezizomycotina</taxon>
        <taxon>Sordariomycetes</taxon>
        <taxon>Hypocreomycetidae</taxon>
        <taxon>Hypocreales</taxon>
        <taxon>Bionectriaceae</taxon>
        <taxon>Emericellopsis</taxon>
    </lineage>
</organism>
<dbReference type="AlphaFoldDB" id="A0A9P8CL96"/>
<evidence type="ECO:0000313" key="4">
    <source>
        <dbReference type="Proteomes" id="UP000887229"/>
    </source>
</evidence>
<evidence type="ECO:0000313" key="3">
    <source>
        <dbReference type="EMBL" id="KAG9251384.1"/>
    </source>
</evidence>
<evidence type="ECO:0000256" key="1">
    <source>
        <dbReference type="SAM" id="Phobius"/>
    </source>
</evidence>
<feature type="transmembrane region" description="Helical" evidence="1">
    <location>
        <begin position="194"/>
        <end position="217"/>
    </location>
</feature>
<sequence>MPQLVGKALLAGLIPLGALALHGFAASNGLIQRFEDLKADPLLSDGVTLYSTNYTSSEGFNGLLRTLLNFFWPVVNGHDARLSLYSFMFGGQGVALMMLNLLEGMRHGNRGLMVSFITIYGMLYMVVGLAVMAPLYLLLHLLTSPTAHKPNKTNVAISGTSAQGAIFGTLAGYIMPNILMCLPVASVISVESKALAVVLWQAVPLWSACCALAWSTLAPKTARKNGKEPDGTAYVRAAYQFGVVVAGISHVSTLAVSFAAWLSPGIFNPAVASTLAPLGLLLPPNPLDRATTITSFLQGATWFLQWDYTMMSAAYMVWSLTLRYASTSARRRADSLALPKLLVSVFLRATLLGPIGATLSLVWERDEEAWKTSEPGTGQQKTRKSR</sequence>
<name>A0A9P8CL96_9HYPO</name>
<keyword evidence="2" id="KW-0732">Signal</keyword>
<comment type="caution">
    <text evidence="3">The sequence shown here is derived from an EMBL/GenBank/DDBJ whole genome shotgun (WGS) entry which is preliminary data.</text>
</comment>
<feature type="transmembrane region" description="Helical" evidence="1">
    <location>
        <begin position="82"/>
        <end position="102"/>
    </location>
</feature>
<evidence type="ECO:0000256" key="2">
    <source>
        <dbReference type="SAM" id="SignalP"/>
    </source>
</evidence>
<feature type="transmembrane region" description="Helical" evidence="1">
    <location>
        <begin position="266"/>
        <end position="282"/>
    </location>
</feature>
<feature type="transmembrane region" description="Helical" evidence="1">
    <location>
        <begin position="162"/>
        <end position="182"/>
    </location>
</feature>
<dbReference type="OrthoDB" id="72269at2759"/>
<feature type="transmembrane region" description="Helical" evidence="1">
    <location>
        <begin position="237"/>
        <end position="259"/>
    </location>
</feature>
<proteinExistence type="predicted"/>
<feature type="signal peptide" evidence="2">
    <location>
        <begin position="1"/>
        <end position="20"/>
    </location>
</feature>
<feature type="transmembrane region" description="Helical" evidence="1">
    <location>
        <begin position="302"/>
        <end position="320"/>
    </location>
</feature>
<feature type="transmembrane region" description="Helical" evidence="1">
    <location>
        <begin position="114"/>
        <end position="142"/>
    </location>
</feature>
<accession>A0A9P8CL96</accession>
<gene>
    <name evidence="3" type="ORF">F5Z01DRAFT_692124</name>
</gene>
<protein>
    <submittedName>
        <fullName evidence="3">Uncharacterized protein</fullName>
    </submittedName>
</protein>
<feature type="chain" id="PRO_5040195738" evidence="2">
    <location>
        <begin position="21"/>
        <end position="386"/>
    </location>
</feature>
<keyword evidence="1" id="KW-0812">Transmembrane</keyword>
<keyword evidence="1" id="KW-0472">Membrane</keyword>
<keyword evidence="4" id="KW-1185">Reference proteome</keyword>
<dbReference type="GeneID" id="70297080"/>
<dbReference type="RefSeq" id="XP_046115308.1">
    <property type="nucleotide sequence ID" value="XM_046266177.1"/>
</dbReference>
<dbReference type="EMBL" id="MU251268">
    <property type="protein sequence ID" value="KAG9251384.1"/>
    <property type="molecule type" value="Genomic_DNA"/>
</dbReference>
<dbReference type="Proteomes" id="UP000887229">
    <property type="component" value="Unassembled WGS sequence"/>
</dbReference>
<reference evidence="3" key="1">
    <citation type="journal article" date="2021" name="IMA Fungus">
        <title>Genomic characterization of three marine fungi, including Emericellopsis atlantica sp. nov. with signatures of a generalist lifestyle and marine biomass degradation.</title>
        <authorList>
            <person name="Hagestad O.C."/>
            <person name="Hou L."/>
            <person name="Andersen J.H."/>
            <person name="Hansen E.H."/>
            <person name="Altermark B."/>
            <person name="Li C."/>
            <person name="Kuhnert E."/>
            <person name="Cox R.J."/>
            <person name="Crous P.W."/>
            <person name="Spatafora J.W."/>
            <person name="Lail K."/>
            <person name="Amirebrahimi M."/>
            <person name="Lipzen A."/>
            <person name="Pangilinan J."/>
            <person name="Andreopoulos W."/>
            <person name="Hayes R.D."/>
            <person name="Ng V."/>
            <person name="Grigoriev I.V."/>
            <person name="Jackson S.A."/>
            <person name="Sutton T.D.S."/>
            <person name="Dobson A.D.W."/>
            <person name="Rama T."/>
        </authorList>
    </citation>
    <scope>NUCLEOTIDE SEQUENCE</scope>
    <source>
        <strain evidence="3">TS7</strain>
    </source>
</reference>
<keyword evidence="1" id="KW-1133">Transmembrane helix</keyword>